<dbReference type="InterPro" id="IPR014729">
    <property type="entry name" value="Rossmann-like_a/b/a_fold"/>
</dbReference>
<dbReference type="SUPFAM" id="SSF52402">
    <property type="entry name" value="Adenine nucleotide alpha hydrolases-like"/>
    <property type="match status" value="1"/>
</dbReference>
<comment type="caution">
    <text evidence="2">The sequence shown here is derived from an EMBL/GenBank/DDBJ whole genome shotgun (WGS) entry which is preliminary data.</text>
</comment>
<dbReference type="Proteomes" id="UP001208570">
    <property type="component" value="Unassembled WGS sequence"/>
</dbReference>
<feature type="domain" description="UspA" evidence="1">
    <location>
        <begin position="9"/>
        <end position="152"/>
    </location>
</feature>
<dbReference type="InterPro" id="IPR006015">
    <property type="entry name" value="Universal_stress_UspA"/>
</dbReference>
<protein>
    <recommendedName>
        <fullName evidence="1">UspA domain-containing protein</fullName>
    </recommendedName>
</protein>
<organism evidence="2 3">
    <name type="scientific">Paralvinella palmiformis</name>
    <dbReference type="NCBI Taxonomy" id="53620"/>
    <lineage>
        <taxon>Eukaryota</taxon>
        <taxon>Metazoa</taxon>
        <taxon>Spiralia</taxon>
        <taxon>Lophotrochozoa</taxon>
        <taxon>Annelida</taxon>
        <taxon>Polychaeta</taxon>
        <taxon>Sedentaria</taxon>
        <taxon>Canalipalpata</taxon>
        <taxon>Terebellida</taxon>
        <taxon>Terebelliformia</taxon>
        <taxon>Alvinellidae</taxon>
        <taxon>Paralvinella</taxon>
    </lineage>
</organism>
<name>A0AAD9N1J5_9ANNE</name>
<sequence length="171" mass="18842">MAGKVTKRVVVLAVDASKQASEAVDYYVNNLHKPENEVILVHIVDLPDMAHARQVYLSPHALSEMWKEEGERAEELEKKFEDHLASVGVKHVKCRTEGGLKPGQLICQVANEEKAAMIVLGTRGMGKIRRTLLGSVSDYVIHHAICPVVVCRRCAPCLGSESKDEKEAKSS</sequence>
<dbReference type="CDD" id="cd23659">
    <property type="entry name" value="USP_At3g01520-like"/>
    <property type="match status" value="1"/>
</dbReference>
<dbReference type="AlphaFoldDB" id="A0AAD9N1J5"/>
<dbReference type="Gene3D" id="3.40.50.620">
    <property type="entry name" value="HUPs"/>
    <property type="match status" value="1"/>
</dbReference>
<dbReference type="EMBL" id="JAODUP010000341">
    <property type="protein sequence ID" value="KAK2152048.1"/>
    <property type="molecule type" value="Genomic_DNA"/>
</dbReference>
<reference evidence="2" key="1">
    <citation type="journal article" date="2023" name="Mol. Biol. Evol.">
        <title>Third-Generation Sequencing Reveals the Adaptive Role of the Epigenome in Three Deep-Sea Polychaetes.</title>
        <authorList>
            <person name="Perez M."/>
            <person name="Aroh O."/>
            <person name="Sun Y."/>
            <person name="Lan Y."/>
            <person name="Juniper S.K."/>
            <person name="Young C.R."/>
            <person name="Angers B."/>
            <person name="Qian P.Y."/>
        </authorList>
    </citation>
    <scope>NUCLEOTIDE SEQUENCE</scope>
    <source>
        <strain evidence="2">P08H-3</strain>
    </source>
</reference>
<keyword evidence="3" id="KW-1185">Reference proteome</keyword>
<dbReference type="Pfam" id="PF00582">
    <property type="entry name" value="Usp"/>
    <property type="match status" value="1"/>
</dbReference>
<proteinExistence type="predicted"/>
<dbReference type="PANTHER" id="PTHR46989:SF3">
    <property type="entry name" value="USPA DOMAIN-CONTAINING PROTEIN"/>
    <property type="match status" value="1"/>
</dbReference>
<gene>
    <name evidence="2" type="ORF">LSH36_341g05027</name>
</gene>
<dbReference type="PANTHER" id="PTHR46989">
    <property type="entry name" value="USP DOMAIN-CONTAINING PROTEIN"/>
    <property type="match status" value="1"/>
</dbReference>
<evidence type="ECO:0000313" key="3">
    <source>
        <dbReference type="Proteomes" id="UP001208570"/>
    </source>
</evidence>
<dbReference type="InterPro" id="IPR006016">
    <property type="entry name" value="UspA"/>
</dbReference>
<accession>A0AAD9N1J5</accession>
<dbReference type="PRINTS" id="PR01438">
    <property type="entry name" value="UNVRSLSTRESS"/>
</dbReference>
<evidence type="ECO:0000313" key="2">
    <source>
        <dbReference type="EMBL" id="KAK2152048.1"/>
    </source>
</evidence>
<evidence type="ECO:0000259" key="1">
    <source>
        <dbReference type="Pfam" id="PF00582"/>
    </source>
</evidence>